<evidence type="ECO:0000256" key="1">
    <source>
        <dbReference type="ARBA" id="ARBA00023015"/>
    </source>
</evidence>
<dbReference type="InterPro" id="IPR050624">
    <property type="entry name" value="HTH-type_Tx_Regulator"/>
</dbReference>
<dbReference type="PaxDb" id="411902-CLOBOL_03951"/>
<dbReference type="HOGENOM" id="CLU_069356_40_0_9"/>
<evidence type="ECO:0000313" key="7">
    <source>
        <dbReference type="Proteomes" id="UP000005396"/>
    </source>
</evidence>
<organism evidence="6 7">
    <name type="scientific">Enterocloster bolteae (strain ATCC BAA-613 / DSM 15670 / CCUG 46953 / JCM 12243 / WAL 16351)</name>
    <name type="common">Clostridium bolteae</name>
    <dbReference type="NCBI Taxonomy" id="411902"/>
    <lineage>
        <taxon>Bacteria</taxon>
        <taxon>Bacillati</taxon>
        <taxon>Bacillota</taxon>
        <taxon>Clostridia</taxon>
        <taxon>Lachnospirales</taxon>
        <taxon>Lachnospiraceae</taxon>
        <taxon>Enterocloster</taxon>
    </lineage>
</organism>
<gene>
    <name evidence="6" type="ORF">CLOBOL_03951</name>
</gene>
<dbReference type="eggNOG" id="COG1309">
    <property type="taxonomic scope" value="Bacteria"/>
</dbReference>
<reference evidence="6 7" key="2">
    <citation type="submission" date="2007-09" db="EMBL/GenBank/DDBJ databases">
        <title>Draft genome sequence of Clostridium bolteae (ATCC BAA-613).</title>
        <authorList>
            <person name="Sudarsanam P."/>
            <person name="Ley R."/>
            <person name="Guruge J."/>
            <person name="Turnbaugh P.J."/>
            <person name="Mahowald M."/>
            <person name="Liep D."/>
            <person name="Gordon J."/>
        </authorList>
    </citation>
    <scope>NUCLEOTIDE SEQUENCE [LARGE SCALE GENOMIC DNA]</scope>
    <source>
        <strain evidence="7">ATCC BAA-613 / DSM 15670 / CCUG 46953 / JCM 12243 / WAL 16351</strain>
    </source>
</reference>
<evidence type="ECO:0000256" key="3">
    <source>
        <dbReference type="ARBA" id="ARBA00023163"/>
    </source>
</evidence>
<dbReference type="EMBL" id="ABCC02000033">
    <property type="protein sequence ID" value="EDP15780.1"/>
    <property type="molecule type" value="Genomic_DNA"/>
</dbReference>
<dbReference type="SUPFAM" id="SSF48498">
    <property type="entry name" value="Tetracyclin repressor-like, C-terminal domain"/>
    <property type="match status" value="1"/>
</dbReference>
<feature type="DNA-binding region" description="H-T-H motif" evidence="4">
    <location>
        <begin position="56"/>
        <end position="75"/>
    </location>
</feature>
<comment type="caution">
    <text evidence="6">The sequence shown here is derived from an EMBL/GenBank/DDBJ whole genome shotgun (WGS) entry which is preliminary data.</text>
</comment>
<accession>A8RUA5</accession>
<sequence length="220" mass="25133">MLTYQLYYILTHVNMEKCNMNTDIGGKKPYHFGNLKEALIEQGIALIHEEGIEKFSLRKAAKKVGVSAAACYNHFGNMDDLLREMYSYVIDRFAAALKQAVEDNPCHHVTISMGVAYVEFFAEYPHYFNFLFDSEYLGIQIKETEITWNSSFTPFEIFVTGAKRGMRELNIDEKELRDDLLVMWAAVHGLAAMANMKGVQYDSGDWGALTERLLLSKVML</sequence>
<feature type="domain" description="HTH tetR-type" evidence="5">
    <location>
        <begin position="33"/>
        <end position="93"/>
    </location>
</feature>
<dbReference type="InterPro" id="IPR036271">
    <property type="entry name" value="Tet_transcr_reg_TetR-rel_C_sf"/>
</dbReference>
<dbReference type="InterPro" id="IPR025996">
    <property type="entry name" value="MT1864/Rv1816-like_C"/>
</dbReference>
<dbReference type="InterPro" id="IPR001647">
    <property type="entry name" value="HTH_TetR"/>
</dbReference>
<evidence type="ECO:0000256" key="2">
    <source>
        <dbReference type="ARBA" id="ARBA00023125"/>
    </source>
</evidence>
<keyword evidence="2 4" id="KW-0238">DNA-binding</keyword>
<dbReference type="InterPro" id="IPR009057">
    <property type="entry name" value="Homeodomain-like_sf"/>
</dbReference>
<keyword evidence="3" id="KW-0804">Transcription</keyword>
<proteinExistence type="predicted"/>
<dbReference type="PROSITE" id="PS50977">
    <property type="entry name" value="HTH_TETR_2"/>
    <property type="match status" value="1"/>
</dbReference>
<protein>
    <recommendedName>
        <fullName evidence="5">HTH tetR-type domain-containing protein</fullName>
    </recommendedName>
</protein>
<dbReference type="Pfam" id="PF13305">
    <property type="entry name" value="TetR_C_33"/>
    <property type="match status" value="1"/>
</dbReference>
<dbReference type="Gene3D" id="1.10.357.10">
    <property type="entry name" value="Tetracycline Repressor, domain 2"/>
    <property type="match status" value="1"/>
</dbReference>
<dbReference type="SUPFAM" id="SSF46689">
    <property type="entry name" value="Homeodomain-like"/>
    <property type="match status" value="1"/>
</dbReference>
<dbReference type="AlphaFoldDB" id="A8RUA5"/>
<evidence type="ECO:0000256" key="4">
    <source>
        <dbReference type="PROSITE-ProRule" id="PRU00335"/>
    </source>
</evidence>
<dbReference type="PANTHER" id="PTHR43479:SF20">
    <property type="entry name" value="HTH TETR-TYPE DOMAIN-CONTAINING PROTEIN"/>
    <property type="match status" value="1"/>
</dbReference>
<evidence type="ECO:0000313" key="6">
    <source>
        <dbReference type="EMBL" id="EDP15780.1"/>
    </source>
</evidence>
<evidence type="ECO:0000259" key="5">
    <source>
        <dbReference type="PROSITE" id="PS50977"/>
    </source>
</evidence>
<keyword evidence="1" id="KW-0805">Transcription regulation</keyword>
<name>A8RUA5_ENTBW</name>
<reference evidence="6 7" key="1">
    <citation type="submission" date="2007-08" db="EMBL/GenBank/DDBJ databases">
        <authorList>
            <person name="Fulton L."/>
            <person name="Clifton S."/>
            <person name="Fulton B."/>
            <person name="Xu J."/>
            <person name="Minx P."/>
            <person name="Pepin K.H."/>
            <person name="Johnson M."/>
            <person name="Thiruvilangam P."/>
            <person name="Bhonagiri V."/>
            <person name="Nash W.E."/>
            <person name="Mardis E.R."/>
            <person name="Wilson R.K."/>
        </authorList>
    </citation>
    <scope>NUCLEOTIDE SEQUENCE [LARGE SCALE GENOMIC DNA]</scope>
    <source>
        <strain evidence="7">ATCC BAA-613 / DSM 15670 / CCUG 46953 / JCM 12243 / WAL 16351</strain>
    </source>
</reference>
<dbReference type="PANTHER" id="PTHR43479">
    <property type="entry name" value="ACREF/ENVCD OPERON REPRESSOR-RELATED"/>
    <property type="match status" value="1"/>
</dbReference>
<dbReference type="Proteomes" id="UP000005396">
    <property type="component" value="Unassembled WGS sequence"/>
</dbReference>
<dbReference type="GO" id="GO:0003677">
    <property type="term" value="F:DNA binding"/>
    <property type="evidence" value="ECO:0007669"/>
    <property type="project" value="UniProtKB-UniRule"/>
</dbReference>
<dbReference type="Pfam" id="PF00440">
    <property type="entry name" value="TetR_N"/>
    <property type="match status" value="1"/>
</dbReference>